<feature type="region of interest" description="Disordered" evidence="8">
    <location>
        <begin position="116"/>
        <end position="141"/>
    </location>
</feature>
<evidence type="ECO:0000256" key="8">
    <source>
        <dbReference type="SAM" id="MobiDB-lite"/>
    </source>
</evidence>
<keyword evidence="4 7" id="KW-0863">Zinc-finger</keyword>
<evidence type="ECO:0000256" key="7">
    <source>
        <dbReference type="PROSITE-ProRule" id="PRU00042"/>
    </source>
</evidence>
<name>A0A9N9ZX47_BEMTA</name>
<reference evidence="10" key="1">
    <citation type="submission" date="2021-12" db="EMBL/GenBank/DDBJ databases">
        <authorList>
            <person name="King R."/>
        </authorList>
    </citation>
    <scope>NUCLEOTIDE SEQUENCE</scope>
</reference>
<evidence type="ECO:0000313" key="11">
    <source>
        <dbReference type="Proteomes" id="UP001152759"/>
    </source>
</evidence>
<dbReference type="SUPFAM" id="SSF57667">
    <property type="entry name" value="beta-beta-alpha zinc fingers"/>
    <property type="match status" value="1"/>
</dbReference>
<dbReference type="PANTHER" id="PTHR24394">
    <property type="entry name" value="ZINC FINGER PROTEIN"/>
    <property type="match status" value="1"/>
</dbReference>
<dbReference type="InterPro" id="IPR036236">
    <property type="entry name" value="Znf_C2H2_sf"/>
</dbReference>
<dbReference type="PROSITE" id="PS00028">
    <property type="entry name" value="ZINC_FINGER_C2H2_1"/>
    <property type="match status" value="1"/>
</dbReference>
<proteinExistence type="predicted"/>
<dbReference type="AlphaFoldDB" id="A0A9N9ZX47"/>
<evidence type="ECO:0000256" key="6">
    <source>
        <dbReference type="ARBA" id="ARBA00023242"/>
    </source>
</evidence>
<keyword evidence="3" id="KW-0677">Repeat</keyword>
<dbReference type="Pfam" id="PF00096">
    <property type="entry name" value="zf-C2H2"/>
    <property type="match status" value="2"/>
</dbReference>
<feature type="region of interest" description="Disordered" evidence="8">
    <location>
        <begin position="167"/>
        <end position="194"/>
    </location>
</feature>
<organism evidence="10 11">
    <name type="scientific">Bemisia tabaci</name>
    <name type="common">Sweetpotato whitefly</name>
    <name type="synonym">Aleurodes tabaci</name>
    <dbReference type="NCBI Taxonomy" id="7038"/>
    <lineage>
        <taxon>Eukaryota</taxon>
        <taxon>Metazoa</taxon>
        <taxon>Ecdysozoa</taxon>
        <taxon>Arthropoda</taxon>
        <taxon>Hexapoda</taxon>
        <taxon>Insecta</taxon>
        <taxon>Pterygota</taxon>
        <taxon>Neoptera</taxon>
        <taxon>Paraneoptera</taxon>
        <taxon>Hemiptera</taxon>
        <taxon>Sternorrhyncha</taxon>
        <taxon>Aleyrodoidea</taxon>
        <taxon>Aleyrodidae</taxon>
        <taxon>Aleyrodinae</taxon>
        <taxon>Bemisia</taxon>
    </lineage>
</organism>
<sequence>MSTNSGSFPLADLSLRLKNLQMLMADPLTSERLAYWTYQRAGSFHDSMIGQVKQEDQERFPCSKCHRSYRNKNHLSRHIRYECDRKKQYKCEYCFKDFYRRDNLKTHVNLKHPAHAIFPDGSQKSGSPPAPGQGDPKIPLPLPLPLTLPLALDDVKTHDNGDTKALALVTPKRAPINSNKAATPETKSQAKPYALKHPDSIIALKLENPLSQESNF</sequence>
<evidence type="ECO:0000259" key="9">
    <source>
        <dbReference type="PROSITE" id="PS50157"/>
    </source>
</evidence>
<evidence type="ECO:0000313" key="10">
    <source>
        <dbReference type="EMBL" id="CAH0381258.1"/>
    </source>
</evidence>
<accession>A0A9N9ZX47</accession>
<dbReference type="PANTHER" id="PTHR24394:SF29">
    <property type="entry name" value="MYONEURIN"/>
    <property type="match status" value="1"/>
</dbReference>
<evidence type="ECO:0000256" key="2">
    <source>
        <dbReference type="ARBA" id="ARBA00022723"/>
    </source>
</evidence>
<keyword evidence="5" id="KW-0862">Zinc</keyword>
<dbReference type="SMART" id="SM00355">
    <property type="entry name" value="ZnF_C2H2"/>
    <property type="match status" value="2"/>
</dbReference>
<evidence type="ECO:0000256" key="3">
    <source>
        <dbReference type="ARBA" id="ARBA00022737"/>
    </source>
</evidence>
<evidence type="ECO:0000256" key="5">
    <source>
        <dbReference type="ARBA" id="ARBA00022833"/>
    </source>
</evidence>
<evidence type="ECO:0000256" key="1">
    <source>
        <dbReference type="ARBA" id="ARBA00004123"/>
    </source>
</evidence>
<dbReference type="EMBL" id="OU963862">
    <property type="protein sequence ID" value="CAH0381258.1"/>
    <property type="molecule type" value="Genomic_DNA"/>
</dbReference>
<gene>
    <name evidence="10" type="ORF">BEMITA_LOCUS927</name>
</gene>
<dbReference type="Gene3D" id="3.30.160.60">
    <property type="entry name" value="Classic Zinc Finger"/>
    <property type="match status" value="1"/>
</dbReference>
<feature type="domain" description="C2H2-type" evidence="9">
    <location>
        <begin position="89"/>
        <end position="117"/>
    </location>
</feature>
<keyword evidence="6" id="KW-0539">Nucleus</keyword>
<dbReference type="Proteomes" id="UP001152759">
    <property type="component" value="Chromosome 1"/>
</dbReference>
<dbReference type="GO" id="GO:0000981">
    <property type="term" value="F:DNA-binding transcription factor activity, RNA polymerase II-specific"/>
    <property type="evidence" value="ECO:0007669"/>
    <property type="project" value="TreeGrafter"/>
</dbReference>
<keyword evidence="11" id="KW-1185">Reference proteome</keyword>
<dbReference type="GO" id="GO:0008270">
    <property type="term" value="F:zinc ion binding"/>
    <property type="evidence" value="ECO:0007669"/>
    <property type="project" value="UniProtKB-KW"/>
</dbReference>
<feature type="domain" description="C2H2-type" evidence="9">
    <location>
        <begin position="60"/>
        <end position="87"/>
    </location>
</feature>
<dbReference type="InterPro" id="IPR013087">
    <property type="entry name" value="Znf_C2H2_type"/>
</dbReference>
<evidence type="ECO:0000256" key="4">
    <source>
        <dbReference type="ARBA" id="ARBA00022771"/>
    </source>
</evidence>
<dbReference type="PROSITE" id="PS50157">
    <property type="entry name" value="ZINC_FINGER_C2H2_2"/>
    <property type="match status" value="2"/>
</dbReference>
<feature type="compositionally biased region" description="Polar residues" evidence="8">
    <location>
        <begin position="176"/>
        <end position="189"/>
    </location>
</feature>
<dbReference type="GO" id="GO:0005634">
    <property type="term" value="C:nucleus"/>
    <property type="evidence" value="ECO:0007669"/>
    <property type="project" value="UniProtKB-SubCell"/>
</dbReference>
<comment type="subcellular location">
    <subcellularLocation>
        <location evidence="1">Nucleus</location>
    </subcellularLocation>
</comment>
<keyword evidence="2" id="KW-0479">Metal-binding</keyword>
<protein>
    <recommendedName>
        <fullName evidence="9">C2H2-type domain-containing protein</fullName>
    </recommendedName>
</protein>